<name>Q138H0_RHOPS</name>
<dbReference type="STRING" id="316057.RPD_2287"/>
<evidence type="ECO:0000313" key="1">
    <source>
        <dbReference type="EMBL" id="ABE39519.1"/>
    </source>
</evidence>
<protein>
    <submittedName>
        <fullName evidence="1">Uncharacterized protein</fullName>
    </submittedName>
</protein>
<organism evidence="1 2">
    <name type="scientific">Rhodopseudomonas palustris (strain BisB5)</name>
    <dbReference type="NCBI Taxonomy" id="316057"/>
    <lineage>
        <taxon>Bacteria</taxon>
        <taxon>Pseudomonadati</taxon>
        <taxon>Pseudomonadota</taxon>
        <taxon>Alphaproteobacteria</taxon>
        <taxon>Hyphomicrobiales</taxon>
        <taxon>Nitrobacteraceae</taxon>
        <taxon>Rhodopseudomonas</taxon>
    </lineage>
</organism>
<reference evidence="1 2" key="1">
    <citation type="submission" date="2006-03" db="EMBL/GenBank/DDBJ databases">
        <title>Complete sequence of Rhodopseudomonas palustris BisB5.</title>
        <authorList>
            <consortium name="US DOE Joint Genome Institute"/>
            <person name="Copeland A."/>
            <person name="Lucas S."/>
            <person name="Lapidus A."/>
            <person name="Barry K."/>
            <person name="Detter J.C."/>
            <person name="Glavina del Rio T."/>
            <person name="Hammon N."/>
            <person name="Israni S."/>
            <person name="Dalin E."/>
            <person name="Tice H."/>
            <person name="Pitluck S."/>
            <person name="Chain P."/>
            <person name="Malfatti S."/>
            <person name="Shin M."/>
            <person name="Vergez L."/>
            <person name="Schmutz J."/>
            <person name="Larimer F."/>
            <person name="Land M."/>
            <person name="Hauser L."/>
            <person name="Pelletier D.A."/>
            <person name="Kyrpides N."/>
            <person name="Lykidis A."/>
            <person name="Oda Y."/>
            <person name="Harwood C.S."/>
            <person name="Richardson P."/>
        </authorList>
    </citation>
    <scope>NUCLEOTIDE SEQUENCE [LARGE SCALE GENOMIC DNA]</scope>
    <source>
        <strain evidence="1 2">BisB5</strain>
    </source>
</reference>
<evidence type="ECO:0000313" key="2">
    <source>
        <dbReference type="Proteomes" id="UP000001818"/>
    </source>
</evidence>
<dbReference type="EMBL" id="CP000283">
    <property type="protein sequence ID" value="ABE39519.1"/>
    <property type="molecule type" value="Genomic_DNA"/>
</dbReference>
<accession>Q138H0</accession>
<dbReference type="Proteomes" id="UP000001818">
    <property type="component" value="Chromosome"/>
</dbReference>
<dbReference type="AlphaFoldDB" id="Q138H0"/>
<proteinExistence type="predicted"/>
<dbReference type="HOGENOM" id="CLU_2370949_0_0_5"/>
<dbReference type="KEGG" id="rpd:RPD_2287"/>
<gene>
    <name evidence="1" type="ordered locus">RPD_2287</name>
</gene>
<sequence>MDQSAAVRRIAQELNEGEASGRSARLARLTGSSAVTVRSWGAAGASEGRKRTMSPTARRLLFVLLVLHRSGHDLDRLCADARRLENEFLDEDDDA</sequence>